<dbReference type="Proteomes" id="UP000010472">
    <property type="component" value="Chromosome"/>
</dbReference>
<dbReference type="STRING" id="1173022.Cri9333_4031"/>
<dbReference type="SUPFAM" id="SSF50199">
    <property type="entry name" value="Staphylococcal nuclease"/>
    <property type="match status" value="1"/>
</dbReference>
<dbReference type="AlphaFoldDB" id="K9W3P9"/>
<keyword evidence="3" id="KW-0378">Hydrolase</keyword>
<dbReference type="InterPro" id="IPR035437">
    <property type="entry name" value="SNase_OB-fold_sf"/>
</dbReference>
<reference evidence="5 6" key="1">
    <citation type="submission" date="2012-06" db="EMBL/GenBank/DDBJ databases">
        <title>Finished chromosome of genome of Crinalium epipsammum PCC 9333.</title>
        <authorList>
            <consortium name="US DOE Joint Genome Institute"/>
            <person name="Gugger M."/>
            <person name="Coursin T."/>
            <person name="Rippka R."/>
            <person name="Tandeau De Marsac N."/>
            <person name="Huntemann M."/>
            <person name="Wei C.-L."/>
            <person name="Han J."/>
            <person name="Detter J.C."/>
            <person name="Han C."/>
            <person name="Tapia R."/>
            <person name="Davenport K."/>
            <person name="Daligault H."/>
            <person name="Erkkila T."/>
            <person name="Gu W."/>
            <person name="Munk A.C.C."/>
            <person name="Teshima H."/>
            <person name="Xu Y."/>
            <person name="Chain P."/>
            <person name="Chen A."/>
            <person name="Krypides N."/>
            <person name="Mavromatis K."/>
            <person name="Markowitz V."/>
            <person name="Szeto E."/>
            <person name="Ivanova N."/>
            <person name="Mikhailova N."/>
            <person name="Ovchinnikova G."/>
            <person name="Pagani I."/>
            <person name="Pati A."/>
            <person name="Goodwin L."/>
            <person name="Peters L."/>
            <person name="Pitluck S."/>
            <person name="Woyke T."/>
            <person name="Kerfeld C."/>
        </authorList>
    </citation>
    <scope>NUCLEOTIDE SEQUENCE [LARGE SCALE GENOMIC DNA]</scope>
    <source>
        <strain evidence="5 6">PCC 9333</strain>
    </source>
</reference>
<evidence type="ECO:0000259" key="4">
    <source>
        <dbReference type="PROSITE" id="PS50830"/>
    </source>
</evidence>
<dbReference type="KEGG" id="cep:Cri9333_4031"/>
<protein>
    <submittedName>
        <fullName evidence="5">Nuclease (SNase domain-containing protein)</fullName>
    </submittedName>
</protein>
<name>K9W3P9_9CYAN</name>
<dbReference type="EMBL" id="CP003620">
    <property type="protein sequence ID" value="AFZ14836.1"/>
    <property type="molecule type" value="Genomic_DNA"/>
</dbReference>
<proteinExistence type="predicted"/>
<dbReference type="PROSITE" id="PS50830">
    <property type="entry name" value="TNASE_3"/>
    <property type="match status" value="1"/>
</dbReference>
<feature type="domain" description="TNase-like" evidence="4">
    <location>
        <begin position="20"/>
        <end position="158"/>
    </location>
</feature>
<evidence type="ECO:0000313" key="5">
    <source>
        <dbReference type="EMBL" id="AFZ14836.1"/>
    </source>
</evidence>
<dbReference type="PATRIC" id="fig|1173022.3.peg.4352"/>
<dbReference type="eggNOG" id="COG1525">
    <property type="taxonomic scope" value="Bacteria"/>
</dbReference>
<dbReference type="PANTHER" id="PTHR12302">
    <property type="entry name" value="EBNA2 BINDING PROTEIN P100"/>
    <property type="match status" value="1"/>
</dbReference>
<dbReference type="GO" id="GO:0004519">
    <property type="term" value="F:endonuclease activity"/>
    <property type="evidence" value="ECO:0007669"/>
    <property type="project" value="UniProtKB-KW"/>
</dbReference>
<dbReference type="HOGENOM" id="CLU_046484_5_1_3"/>
<gene>
    <name evidence="5" type="ORF">Cri9333_4031</name>
</gene>
<sequence>MLILCCCLLLFGCQSSKQPQGTMVKIERVVSGQTLEWVDTTKQPALIDRVRLIGIEAPDLRQQPWGDQAKQQLEQLTGKINNQKLVFESVLLESDVEQVDQFGRKLAYVWKDGVLLNEQLVKEGSVLAVVRSPNHKYDQRLIRAQEYARLMGKGIWNPEQPMRLTPAEFKSQNK</sequence>
<evidence type="ECO:0000256" key="2">
    <source>
        <dbReference type="ARBA" id="ARBA00022759"/>
    </source>
</evidence>
<dbReference type="InterPro" id="IPR016071">
    <property type="entry name" value="Staphylococal_nuclease_OB-fold"/>
</dbReference>
<dbReference type="Gene3D" id="2.40.50.90">
    <property type="match status" value="1"/>
</dbReference>
<evidence type="ECO:0000313" key="6">
    <source>
        <dbReference type="Proteomes" id="UP000010472"/>
    </source>
</evidence>
<keyword evidence="1" id="KW-0540">Nuclease</keyword>
<organism evidence="5 6">
    <name type="scientific">Crinalium epipsammum PCC 9333</name>
    <dbReference type="NCBI Taxonomy" id="1173022"/>
    <lineage>
        <taxon>Bacteria</taxon>
        <taxon>Bacillati</taxon>
        <taxon>Cyanobacteriota</taxon>
        <taxon>Cyanophyceae</taxon>
        <taxon>Gomontiellales</taxon>
        <taxon>Gomontiellaceae</taxon>
        <taxon>Crinalium</taxon>
    </lineage>
</organism>
<evidence type="ECO:0000256" key="3">
    <source>
        <dbReference type="ARBA" id="ARBA00022801"/>
    </source>
</evidence>
<keyword evidence="2" id="KW-0255">Endonuclease</keyword>
<accession>K9W3P9</accession>
<dbReference type="Pfam" id="PF00565">
    <property type="entry name" value="SNase"/>
    <property type="match status" value="1"/>
</dbReference>
<dbReference type="PANTHER" id="PTHR12302:SF3">
    <property type="entry name" value="SERINE_THREONINE-PROTEIN KINASE 31"/>
    <property type="match status" value="1"/>
</dbReference>
<dbReference type="GO" id="GO:0016787">
    <property type="term" value="F:hydrolase activity"/>
    <property type="evidence" value="ECO:0007669"/>
    <property type="project" value="UniProtKB-KW"/>
</dbReference>
<dbReference type="RefSeq" id="WP_015204935.1">
    <property type="nucleotide sequence ID" value="NC_019753.1"/>
</dbReference>
<evidence type="ECO:0000256" key="1">
    <source>
        <dbReference type="ARBA" id="ARBA00022722"/>
    </source>
</evidence>
<dbReference type="SMART" id="SM00318">
    <property type="entry name" value="SNc"/>
    <property type="match status" value="1"/>
</dbReference>
<keyword evidence="6" id="KW-1185">Reference proteome</keyword>